<proteinExistence type="predicted"/>
<dbReference type="AlphaFoldDB" id="W9CWI3"/>
<feature type="region of interest" description="Disordered" evidence="6">
    <location>
        <begin position="369"/>
        <end position="390"/>
    </location>
</feature>
<feature type="compositionally biased region" description="Basic and acidic residues" evidence="6">
    <location>
        <begin position="483"/>
        <end position="499"/>
    </location>
</feature>
<dbReference type="GO" id="GO:0071944">
    <property type="term" value="C:cell periphery"/>
    <property type="evidence" value="ECO:0007669"/>
    <property type="project" value="UniProtKB-ARBA"/>
</dbReference>
<gene>
    <name evidence="9" type="ORF">SBOR_0768</name>
</gene>
<protein>
    <submittedName>
        <fullName evidence="9">Uncharacterized protein</fullName>
    </submittedName>
</protein>
<feature type="compositionally biased region" description="Low complexity" evidence="6">
    <location>
        <begin position="470"/>
        <end position="482"/>
    </location>
</feature>
<reference evidence="9 10" key="1">
    <citation type="journal article" date="2014" name="Genome Announc.">
        <title>Draft genome sequence of Sclerotinia borealis, a psychrophilic plant pathogenic fungus.</title>
        <authorList>
            <person name="Mardanov A.V."/>
            <person name="Beletsky A.V."/>
            <person name="Kadnikov V.V."/>
            <person name="Ignatov A.N."/>
            <person name="Ravin N.V."/>
        </authorList>
    </citation>
    <scope>NUCLEOTIDE SEQUENCE [LARGE SCALE GENOMIC DNA]</scope>
    <source>
        <strain evidence="10">F-4157</strain>
    </source>
</reference>
<feature type="region of interest" description="Disordered" evidence="6">
    <location>
        <begin position="27"/>
        <end position="46"/>
    </location>
</feature>
<evidence type="ECO:0000256" key="3">
    <source>
        <dbReference type="ARBA" id="ARBA00022989"/>
    </source>
</evidence>
<evidence type="ECO:0000313" key="9">
    <source>
        <dbReference type="EMBL" id="ESZ98910.1"/>
    </source>
</evidence>
<dbReference type="PANTHER" id="PTHR15549">
    <property type="entry name" value="PAIRED IMMUNOGLOBULIN-LIKE TYPE 2 RECEPTOR"/>
    <property type="match status" value="1"/>
</dbReference>
<dbReference type="Proteomes" id="UP000019487">
    <property type="component" value="Unassembled WGS sequence"/>
</dbReference>
<evidence type="ECO:0000256" key="1">
    <source>
        <dbReference type="ARBA" id="ARBA00004167"/>
    </source>
</evidence>
<organism evidence="9 10">
    <name type="scientific">Sclerotinia borealis (strain F-4128)</name>
    <dbReference type="NCBI Taxonomy" id="1432307"/>
    <lineage>
        <taxon>Eukaryota</taxon>
        <taxon>Fungi</taxon>
        <taxon>Dikarya</taxon>
        <taxon>Ascomycota</taxon>
        <taxon>Pezizomycotina</taxon>
        <taxon>Leotiomycetes</taxon>
        <taxon>Helotiales</taxon>
        <taxon>Sclerotiniaceae</taxon>
        <taxon>Sclerotinia</taxon>
    </lineage>
</organism>
<feature type="compositionally biased region" description="Low complexity" evidence="6">
    <location>
        <begin position="275"/>
        <end position="305"/>
    </location>
</feature>
<feature type="coiled-coil region" evidence="5">
    <location>
        <begin position="560"/>
        <end position="590"/>
    </location>
</feature>
<feature type="compositionally biased region" description="Polar residues" evidence="6">
    <location>
        <begin position="427"/>
        <end position="443"/>
    </location>
</feature>
<feature type="transmembrane region" description="Helical" evidence="7">
    <location>
        <begin position="312"/>
        <end position="333"/>
    </location>
</feature>
<feature type="region of interest" description="Disordered" evidence="6">
    <location>
        <begin position="339"/>
        <end position="358"/>
    </location>
</feature>
<evidence type="ECO:0000256" key="8">
    <source>
        <dbReference type="SAM" id="SignalP"/>
    </source>
</evidence>
<evidence type="ECO:0000256" key="5">
    <source>
        <dbReference type="SAM" id="Coils"/>
    </source>
</evidence>
<feature type="chain" id="PRO_5004919302" evidence="8">
    <location>
        <begin position="24"/>
        <end position="590"/>
    </location>
</feature>
<feature type="region of interest" description="Disordered" evidence="6">
    <location>
        <begin position="402"/>
        <end position="519"/>
    </location>
</feature>
<feature type="compositionally biased region" description="Basic and acidic residues" evidence="6">
    <location>
        <begin position="369"/>
        <end position="378"/>
    </location>
</feature>
<keyword evidence="3 7" id="KW-1133">Transmembrane helix</keyword>
<keyword evidence="8" id="KW-0732">Signal</keyword>
<dbReference type="EMBL" id="AYSA01000028">
    <property type="protein sequence ID" value="ESZ98910.1"/>
    <property type="molecule type" value="Genomic_DNA"/>
</dbReference>
<accession>W9CWI3</accession>
<feature type="signal peptide" evidence="8">
    <location>
        <begin position="1"/>
        <end position="23"/>
    </location>
</feature>
<keyword evidence="5" id="KW-0175">Coiled coil</keyword>
<feature type="region of interest" description="Disordered" evidence="6">
    <location>
        <begin position="274"/>
        <end position="305"/>
    </location>
</feature>
<keyword evidence="10" id="KW-1185">Reference proteome</keyword>
<dbReference type="HOGENOM" id="CLU_493456_0_0_1"/>
<evidence type="ECO:0000256" key="4">
    <source>
        <dbReference type="ARBA" id="ARBA00023136"/>
    </source>
</evidence>
<comment type="caution">
    <text evidence="9">The sequence shown here is derived from an EMBL/GenBank/DDBJ whole genome shotgun (WGS) entry which is preliminary data.</text>
</comment>
<comment type="subcellular location">
    <subcellularLocation>
        <location evidence="1">Membrane</location>
        <topology evidence="1">Single-pass membrane protein</topology>
    </subcellularLocation>
</comment>
<evidence type="ECO:0000256" key="6">
    <source>
        <dbReference type="SAM" id="MobiDB-lite"/>
    </source>
</evidence>
<dbReference type="PANTHER" id="PTHR15549:SF30">
    <property type="entry name" value="MID2 DOMAIN-CONTAINING PROTEIN"/>
    <property type="match status" value="1"/>
</dbReference>
<name>W9CWI3_SCLBF</name>
<dbReference type="GO" id="GO:0016020">
    <property type="term" value="C:membrane"/>
    <property type="evidence" value="ECO:0007669"/>
    <property type="project" value="UniProtKB-SubCell"/>
</dbReference>
<evidence type="ECO:0000256" key="7">
    <source>
        <dbReference type="SAM" id="Phobius"/>
    </source>
</evidence>
<keyword evidence="4 7" id="KW-0472">Membrane</keyword>
<dbReference type="OrthoDB" id="3555436at2759"/>
<evidence type="ECO:0000256" key="2">
    <source>
        <dbReference type="ARBA" id="ARBA00022692"/>
    </source>
</evidence>
<sequence>MIISTERWRALVVWCGLLGMALAKDFRDGGDESSSPSGRHMSTMSRDDRQAGYFRTTWNSFPPIVTLGQNYILNYKVIDDASKDDISRLLILCYTNKPEVNLDATNTWTVLFNVSYGCSLSDSHGGFCHFSKDLESTVDITLDLRDNTTALEPYENATTNAFFFCFTDEFDETTGSVVCGSYSPFFRIAPAALAPSSAGLKRQAAIPTLASAIDSEASSITSAVAATATAAATSLFTILSSTGLLSQIGANTNIVSQTSASDAPTTAYSWIATVTTSPTSPPTGTGADSADATGTSSSPTSKSSGLSLGAKIGIALGLIIFAFFILLAILLFLRRRRKNPPPNSSRTPENPLLSSSLKNNESRDLFVAEKLGLTDRSDTNTPLTSRGAGIGMGMGVGMGMNMSTGGPYDHEEVDDLSTDLPAPGSAFTANTPVPISPRRSQAAHTLRSEGLGSQPISIASGISRPVSPVNSGAAGSNSSDSGDLSRETSRERIGERSLFDQEPYTDNVGANGTGTGTGVGAGAIERARNEGRSILDIPKVYQGTLQAPFLSEPGMSPEEVATLEEEERRIDEAIAEAEEERRRAREVRGR</sequence>
<dbReference type="STRING" id="1432307.W9CWI3"/>
<keyword evidence="2 7" id="KW-0812">Transmembrane</keyword>
<evidence type="ECO:0000313" key="10">
    <source>
        <dbReference type="Proteomes" id="UP000019487"/>
    </source>
</evidence>
<feature type="compositionally biased region" description="Polar residues" evidence="6">
    <location>
        <begin position="32"/>
        <end position="44"/>
    </location>
</feature>
<dbReference type="InterPro" id="IPR051694">
    <property type="entry name" value="Immunoregulatory_rcpt-like"/>
</dbReference>